<gene>
    <name evidence="6" type="ORF">BST63_16420</name>
</gene>
<evidence type="ECO:0000313" key="6">
    <source>
        <dbReference type="EMBL" id="OSJ28745.1"/>
    </source>
</evidence>
<reference evidence="6 7" key="1">
    <citation type="submission" date="2017-03" db="EMBL/GenBank/DDBJ databases">
        <title>Whole genome sequences of fourteen strains of Bradyrhizobium canariense and one strain of Bradyrhizobium japonicum isolated from Lupinus (Papilionoideae: Genisteae) species in Algeria.</title>
        <authorList>
            <person name="Crovadore J."/>
            <person name="Chekireb D."/>
            <person name="Brachmann A."/>
            <person name="Chablais R."/>
            <person name="Cochard B."/>
            <person name="Lefort F."/>
        </authorList>
    </citation>
    <scope>NUCLEOTIDE SEQUENCE [LARGE SCALE GENOMIC DNA]</scope>
    <source>
        <strain evidence="6 7">UBMAN05</strain>
    </source>
</reference>
<dbReference type="PANTHER" id="PTHR43394:SF1">
    <property type="entry name" value="ATP-BINDING CASSETTE SUB-FAMILY B MEMBER 10, MITOCHONDRIAL"/>
    <property type="match status" value="1"/>
</dbReference>
<accession>A0ABX3X344</accession>
<protein>
    <recommendedName>
        <fullName evidence="5">ABC transporter domain-containing protein</fullName>
    </recommendedName>
</protein>
<keyword evidence="7" id="KW-1185">Reference proteome</keyword>
<dbReference type="InterPro" id="IPR027417">
    <property type="entry name" value="P-loop_NTPase"/>
</dbReference>
<keyword evidence="3" id="KW-0067">ATP-binding</keyword>
<sequence>MSDPRSGREILSGVSFRIAAGEALAIVGPNGAGKTSLLRALVRDWKPRHGRIWIEGKAVDELDERALSRQIGYLPQRFRLFGGSIAQNICRFDSIEAKAVIAAARDAGVHDEIILMPDGYETRVGARGMILSTGQEQRIALAKALYRDPLLVVLDEPGSSLDNNGRDALAAAITRLKARRAVVVVASNNVSIVANCDKVLLLNQGKVAVYGDRDEVMRDGMPVRTGELSRR</sequence>
<keyword evidence="1" id="KW-0813">Transport</keyword>
<keyword evidence="2" id="KW-0547">Nucleotide-binding</keyword>
<evidence type="ECO:0000256" key="4">
    <source>
        <dbReference type="ARBA" id="ARBA00024722"/>
    </source>
</evidence>
<evidence type="ECO:0000256" key="2">
    <source>
        <dbReference type="ARBA" id="ARBA00022741"/>
    </source>
</evidence>
<feature type="domain" description="ABC transporter" evidence="5">
    <location>
        <begin position="1"/>
        <end position="229"/>
    </location>
</feature>
<evidence type="ECO:0000313" key="7">
    <source>
        <dbReference type="Proteomes" id="UP000193884"/>
    </source>
</evidence>
<name>A0ABX3X344_9BRAD</name>
<dbReference type="Proteomes" id="UP000193884">
    <property type="component" value="Unassembled WGS sequence"/>
</dbReference>
<comment type="function">
    <text evidence="4">Involved in beta-(1--&gt;2)glucan export. Transmembrane domains (TMD) form a pore in the inner membrane and the ATP-binding domain (NBD) is responsible for energy generation.</text>
</comment>
<evidence type="ECO:0000259" key="5">
    <source>
        <dbReference type="PROSITE" id="PS50893"/>
    </source>
</evidence>
<dbReference type="PROSITE" id="PS50893">
    <property type="entry name" value="ABC_TRANSPORTER_2"/>
    <property type="match status" value="1"/>
</dbReference>
<dbReference type="PANTHER" id="PTHR43394">
    <property type="entry name" value="ATP-DEPENDENT PERMEASE MDL1, MITOCHONDRIAL"/>
    <property type="match status" value="1"/>
</dbReference>
<dbReference type="InterPro" id="IPR003593">
    <property type="entry name" value="AAA+_ATPase"/>
</dbReference>
<dbReference type="EMBL" id="NAFK01000160">
    <property type="protein sequence ID" value="OSJ28745.1"/>
    <property type="molecule type" value="Genomic_DNA"/>
</dbReference>
<evidence type="ECO:0000256" key="1">
    <source>
        <dbReference type="ARBA" id="ARBA00022597"/>
    </source>
</evidence>
<dbReference type="InterPro" id="IPR003439">
    <property type="entry name" value="ABC_transporter-like_ATP-bd"/>
</dbReference>
<dbReference type="SMART" id="SM00382">
    <property type="entry name" value="AAA"/>
    <property type="match status" value="1"/>
</dbReference>
<dbReference type="Pfam" id="PF00005">
    <property type="entry name" value="ABC_tran"/>
    <property type="match status" value="1"/>
</dbReference>
<dbReference type="Gene3D" id="3.40.50.300">
    <property type="entry name" value="P-loop containing nucleotide triphosphate hydrolases"/>
    <property type="match status" value="1"/>
</dbReference>
<dbReference type="RefSeq" id="WP_085384528.1">
    <property type="nucleotide sequence ID" value="NZ_NAFJ01000149.1"/>
</dbReference>
<dbReference type="SUPFAM" id="SSF52540">
    <property type="entry name" value="P-loop containing nucleoside triphosphate hydrolases"/>
    <property type="match status" value="1"/>
</dbReference>
<proteinExistence type="predicted"/>
<dbReference type="InterPro" id="IPR039421">
    <property type="entry name" value="Type_1_exporter"/>
</dbReference>
<comment type="caution">
    <text evidence="6">The sequence shown here is derived from an EMBL/GenBank/DDBJ whole genome shotgun (WGS) entry which is preliminary data.</text>
</comment>
<evidence type="ECO:0000256" key="3">
    <source>
        <dbReference type="ARBA" id="ARBA00022840"/>
    </source>
</evidence>
<organism evidence="6 7">
    <name type="scientific">Bradyrhizobium canariense</name>
    <dbReference type="NCBI Taxonomy" id="255045"/>
    <lineage>
        <taxon>Bacteria</taxon>
        <taxon>Pseudomonadati</taxon>
        <taxon>Pseudomonadota</taxon>
        <taxon>Alphaproteobacteria</taxon>
        <taxon>Hyphomicrobiales</taxon>
        <taxon>Nitrobacteraceae</taxon>
        <taxon>Bradyrhizobium</taxon>
    </lineage>
</organism>
<keyword evidence="1" id="KW-0762">Sugar transport</keyword>